<dbReference type="SMART" id="SM00388">
    <property type="entry name" value="HisKA"/>
    <property type="match status" value="1"/>
</dbReference>
<evidence type="ECO:0000256" key="5">
    <source>
        <dbReference type="ARBA" id="ARBA00022553"/>
    </source>
</evidence>
<keyword evidence="12" id="KW-0902">Two-component regulatory system</keyword>
<organism evidence="17 18">
    <name type="scientific">Paenibacillus mendelii</name>
    <dbReference type="NCBI Taxonomy" id="206163"/>
    <lineage>
        <taxon>Bacteria</taxon>
        <taxon>Bacillati</taxon>
        <taxon>Bacillota</taxon>
        <taxon>Bacilli</taxon>
        <taxon>Bacillales</taxon>
        <taxon>Paenibacillaceae</taxon>
        <taxon>Paenibacillus</taxon>
    </lineage>
</organism>
<dbReference type="InterPro" id="IPR005467">
    <property type="entry name" value="His_kinase_dom"/>
</dbReference>
<dbReference type="SUPFAM" id="SSF158472">
    <property type="entry name" value="HAMP domain-like"/>
    <property type="match status" value="1"/>
</dbReference>
<dbReference type="CDD" id="cd00075">
    <property type="entry name" value="HATPase"/>
    <property type="match status" value="1"/>
</dbReference>
<dbReference type="CDD" id="cd00082">
    <property type="entry name" value="HisKA"/>
    <property type="match status" value="1"/>
</dbReference>
<evidence type="ECO:0000256" key="2">
    <source>
        <dbReference type="ARBA" id="ARBA00004651"/>
    </source>
</evidence>
<sequence length="484" mass="55712">MKFWQKIYLFSILTFVMIFNAASVMVIERNHSQMLQQEINNTLSANMSVNSSVNAIIPILRIYDSIDYEKTVLTNIAKEFVDKNRDANIFLEIINDKKKSIYSNADFAMPPNRGELEALQNDEIKYILRDIDSRTLLFTTNVADINQNKYIFTYMKDVTPIYAERMEQYRFFWKIDLGACLFFMIVMFFISKRLTKPIDQMVKTAKVIAQGDFSERVQLKSKDEIGVLAANFNDMAAVVEDKINILERNNSEKQRFINNITHELKTPLTSIIGYANYLRVTKYKEDTFLDGLNVIYNEGKRLESLSSKLMDLILLNEDQFAMTQESLREIILEMEPSLILKSREKQVQIHLECEDCRLWLEKDLMKILIFNFVDNALKASYAQGSITIRAYTREETCILEVADQGTGISGEHLDKIFEPFYMADKARTKSNNGAGLGLSICQSIANIHHAVIEVESEVNQGTTIKVIFTKAGACREVGEWQSFE</sequence>
<evidence type="ECO:0000256" key="10">
    <source>
        <dbReference type="ARBA" id="ARBA00022840"/>
    </source>
</evidence>
<reference evidence="17 18" key="1">
    <citation type="submission" date="2024-09" db="EMBL/GenBank/DDBJ databases">
        <authorList>
            <person name="Sun Q."/>
            <person name="Mori K."/>
        </authorList>
    </citation>
    <scope>NUCLEOTIDE SEQUENCE [LARGE SCALE GENOMIC DNA]</scope>
    <source>
        <strain evidence="17 18">CCM 4839</strain>
    </source>
</reference>
<dbReference type="PROSITE" id="PS50885">
    <property type="entry name" value="HAMP"/>
    <property type="match status" value="1"/>
</dbReference>
<evidence type="ECO:0000313" key="17">
    <source>
        <dbReference type="EMBL" id="MFC0392442.1"/>
    </source>
</evidence>
<dbReference type="Gene3D" id="3.30.565.10">
    <property type="entry name" value="Histidine kinase-like ATPase, C-terminal domain"/>
    <property type="match status" value="1"/>
</dbReference>
<comment type="caution">
    <text evidence="17">The sequence shown here is derived from an EMBL/GenBank/DDBJ whole genome shotgun (WGS) entry which is preliminary data.</text>
</comment>
<keyword evidence="6" id="KW-0808">Transferase</keyword>
<evidence type="ECO:0000256" key="13">
    <source>
        <dbReference type="ARBA" id="ARBA00023136"/>
    </source>
</evidence>
<dbReference type="PRINTS" id="PR00344">
    <property type="entry name" value="BCTRLSENSOR"/>
</dbReference>
<evidence type="ECO:0000256" key="12">
    <source>
        <dbReference type="ARBA" id="ARBA00023012"/>
    </source>
</evidence>
<dbReference type="SMART" id="SM00387">
    <property type="entry name" value="HATPase_c"/>
    <property type="match status" value="1"/>
</dbReference>
<dbReference type="RefSeq" id="WP_204819526.1">
    <property type="nucleotide sequence ID" value="NZ_JANHOF010000003.1"/>
</dbReference>
<feature type="transmembrane region" description="Helical" evidence="14">
    <location>
        <begin position="6"/>
        <end position="27"/>
    </location>
</feature>
<dbReference type="SUPFAM" id="SSF55874">
    <property type="entry name" value="ATPase domain of HSP90 chaperone/DNA topoisomerase II/histidine kinase"/>
    <property type="match status" value="1"/>
</dbReference>
<feature type="domain" description="Histidine kinase" evidence="15">
    <location>
        <begin position="259"/>
        <end position="472"/>
    </location>
</feature>
<keyword evidence="4" id="KW-1003">Cell membrane</keyword>
<evidence type="ECO:0000256" key="1">
    <source>
        <dbReference type="ARBA" id="ARBA00000085"/>
    </source>
</evidence>
<evidence type="ECO:0000256" key="4">
    <source>
        <dbReference type="ARBA" id="ARBA00022475"/>
    </source>
</evidence>
<dbReference type="EMBL" id="JBHLVF010000017">
    <property type="protein sequence ID" value="MFC0392442.1"/>
    <property type="molecule type" value="Genomic_DNA"/>
</dbReference>
<dbReference type="InterPro" id="IPR036890">
    <property type="entry name" value="HATPase_C_sf"/>
</dbReference>
<evidence type="ECO:0000259" key="16">
    <source>
        <dbReference type="PROSITE" id="PS50885"/>
    </source>
</evidence>
<dbReference type="Gene3D" id="1.10.287.130">
    <property type="match status" value="1"/>
</dbReference>
<keyword evidence="18" id="KW-1185">Reference proteome</keyword>
<dbReference type="InterPro" id="IPR003660">
    <property type="entry name" value="HAMP_dom"/>
</dbReference>
<dbReference type="SMART" id="SM00304">
    <property type="entry name" value="HAMP"/>
    <property type="match status" value="1"/>
</dbReference>
<feature type="transmembrane region" description="Helical" evidence="14">
    <location>
        <begin position="171"/>
        <end position="190"/>
    </location>
</feature>
<evidence type="ECO:0000259" key="15">
    <source>
        <dbReference type="PROSITE" id="PS50109"/>
    </source>
</evidence>
<dbReference type="EC" id="2.7.13.3" evidence="3"/>
<dbReference type="InterPro" id="IPR004358">
    <property type="entry name" value="Sig_transdc_His_kin-like_C"/>
</dbReference>
<evidence type="ECO:0000256" key="3">
    <source>
        <dbReference type="ARBA" id="ARBA00012438"/>
    </source>
</evidence>
<evidence type="ECO:0000256" key="9">
    <source>
        <dbReference type="ARBA" id="ARBA00022777"/>
    </source>
</evidence>
<dbReference type="Gene3D" id="6.10.340.10">
    <property type="match status" value="1"/>
</dbReference>
<protein>
    <recommendedName>
        <fullName evidence="3">histidine kinase</fullName>
        <ecNumber evidence="3">2.7.13.3</ecNumber>
    </recommendedName>
</protein>
<dbReference type="Pfam" id="PF00512">
    <property type="entry name" value="HisKA"/>
    <property type="match status" value="1"/>
</dbReference>
<gene>
    <name evidence="17" type="ORF">ACFFJ8_13805</name>
</gene>
<keyword evidence="13 14" id="KW-0472">Membrane</keyword>
<comment type="subcellular location">
    <subcellularLocation>
        <location evidence="2">Cell membrane</location>
        <topology evidence="2">Multi-pass membrane protein</topology>
    </subcellularLocation>
</comment>
<dbReference type="PANTHER" id="PTHR45528:SF1">
    <property type="entry name" value="SENSOR HISTIDINE KINASE CPXA"/>
    <property type="match status" value="1"/>
</dbReference>
<dbReference type="SUPFAM" id="SSF47384">
    <property type="entry name" value="Homodimeric domain of signal transducing histidine kinase"/>
    <property type="match status" value="1"/>
</dbReference>
<accession>A0ABV6J975</accession>
<keyword evidence="11 14" id="KW-1133">Transmembrane helix</keyword>
<evidence type="ECO:0000256" key="8">
    <source>
        <dbReference type="ARBA" id="ARBA00022741"/>
    </source>
</evidence>
<keyword evidence="10 17" id="KW-0067">ATP-binding</keyword>
<evidence type="ECO:0000313" key="18">
    <source>
        <dbReference type="Proteomes" id="UP001589818"/>
    </source>
</evidence>
<comment type="catalytic activity">
    <reaction evidence="1">
        <text>ATP + protein L-histidine = ADP + protein N-phospho-L-histidine.</text>
        <dbReference type="EC" id="2.7.13.3"/>
    </reaction>
</comment>
<keyword evidence="9" id="KW-0418">Kinase</keyword>
<evidence type="ECO:0000256" key="7">
    <source>
        <dbReference type="ARBA" id="ARBA00022692"/>
    </source>
</evidence>
<feature type="domain" description="HAMP" evidence="16">
    <location>
        <begin position="192"/>
        <end position="244"/>
    </location>
</feature>
<evidence type="ECO:0000256" key="14">
    <source>
        <dbReference type="SAM" id="Phobius"/>
    </source>
</evidence>
<proteinExistence type="predicted"/>
<dbReference type="GO" id="GO:0005524">
    <property type="term" value="F:ATP binding"/>
    <property type="evidence" value="ECO:0007669"/>
    <property type="project" value="UniProtKB-KW"/>
</dbReference>
<keyword evidence="7 14" id="KW-0812">Transmembrane</keyword>
<dbReference type="InterPro" id="IPR036097">
    <property type="entry name" value="HisK_dim/P_sf"/>
</dbReference>
<dbReference type="PROSITE" id="PS50109">
    <property type="entry name" value="HIS_KIN"/>
    <property type="match status" value="1"/>
</dbReference>
<evidence type="ECO:0000256" key="6">
    <source>
        <dbReference type="ARBA" id="ARBA00022679"/>
    </source>
</evidence>
<dbReference type="CDD" id="cd06225">
    <property type="entry name" value="HAMP"/>
    <property type="match status" value="1"/>
</dbReference>
<dbReference type="InterPro" id="IPR003661">
    <property type="entry name" value="HisK_dim/P_dom"/>
</dbReference>
<keyword evidence="8" id="KW-0547">Nucleotide-binding</keyword>
<dbReference type="PANTHER" id="PTHR45528">
    <property type="entry name" value="SENSOR HISTIDINE KINASE CPXA"/>
    <property type="match status" value="1"/>
</dbReference>
<dbReference type="InterPro" id="IPR050398">
    <property type="entry name" value="HssS/ArlS-like"/>
</dbReference>
<dbReference type="InterPro" id="IPR003594">
    <property type="entry name" value="HATPase_dom"/>
</dbReference>
<keyword evidence="5" id="KW-0597">Phosphoprotein</keyword>
<dbReference type="Pfam" id="PF02518">
    <property type="entry name" value="HATPase_c"/>
    <property type="match status" value="1"/>
</dbReference>
<evidence type="ECO:0000256" key="11">
    <source>
        <dbReference type="ARBA" id="ARBA00022989"/>
    </source>
</evidence>
<dbReference type="Pfam" id="PF00672">
    <property type="entry name" value="HAMP"/>
    <property type="match status" value="1"/>
</dbReference>
<dbReference type="Proteomes" id="UP001589818">
    <property type="component" value="Unassembled WGS sequence"/>
</dbReference>
<name>A0ABV6J975_9BACL</name>